<protein>
    <submittedName>
        <fullName evidence="1">Uncharacterized protein</fullName>
    </submittedName>
</protein>
<organism evidence="1 2">
    <name type="scientific">Boletus reticuloceps</name>
    <dbReference type="NCBI Taxonomy" id="495285"/>
    <lineage>
        <taxon>Eukaryota</taxon>
        <taxon>Fungi</taxon>
        <taxon>Dikarya</taxon>
        <taxon>Basidiomycota</taxon>
        <taxon>Agaricomycotina</taxon>
        <taxon>Agaricomycetes</taxon>
        <taxon>Agaricomycetidae</taxon>
        <taxon>Boletales</taxon>
        <taxon>Boletineae</taxon>
        <taxon>Boletaceae</taxon>
        <taxon>Boletoideae</taxon>
        <taxon>Boletus</taxon>
    </lineage>
</organism>
<comment type="caution">
    <text evidence="1">The sequence shown here is derived from an EMBL/GenBank/DDBJ whole genome shotgun (WGS) entry which is preliminary data.</text>
</comment>
<dbReference type="AlphaFoldDB" id="A0A8I2YKZ4"/>
<keyword evidence="2" id="KW-1185">Reference proteome</keyword>
<reference evidence="1" key="1">
    <citation type="submission" date="2021-03" db="EMBL/GenBank/DDBJ databases">
        <title>Evolutionary innovations through gain and loss of genes in the ectomycorrhizal Boletales.</title>
        <authorList>
            <person name="Wu G."/>
            <person name="Miyauchi S."/>
            <person name="Morin E."/>
            <person name="Yang Z.-L."/>
            <person name="Xu J."/>
            <person name="Martin F.M."/>
        </authorList>
    </citation>
    <scope>NUCLEOTIDE SEQUENCE</scope>
    <source>
        <strain evidence="1">BR01</strain>
    </source>
</reference>
<evidence type="ECO:0000313" key="1">
    <source>
        <dbReference type="EMBL" id="KAG6374574.1"/>
    </source>
</evidence>
<accession>A0A8I2YKZ4</accession>
<dbReference type="OrthoDB" id="201621at2759"/>
<dbReference type="Proteomes" id="UP000683000">
    <property type="component" value="Unassembled WGS sequence"/>
</dbReference>
<gene>
    <name evidence="1" type="ORF">JVT61DRAFT_3927</name>
</gene>
<evidence type="ECO:0000313" key="2">
    <source>
        <dbReference type="Proteomes" id="UP000683000"/>
    </source>
</evidence>
<dbReference type="EMBL" id="JAGFBS010000017">
    <property type="protein sequence ID" value="KAG6374574.1"/>
    <property type="molecule type" value="Genomic_DNA"/>
</dbReference>
<proteinExistence type="predicted"/>
<sequence length="164" mass="18121">MHIHISGLAYKVVNNHHRTMLSRHSWISWAICCAPTMLVLQETTHTKGVASVHSPIQILVQSSASVMHGAFVDAVIESSRKEHAVDEQPCFVHGLLVQAGPEHELCDRVREAEQHLVKFGEIQGSVLCGNSCGPFPFSHYGLHADHSVALLRLSITKALVHLWI</sequence>
<name>A0A8I2YKZ4_9AGAM</name>